<reference evidence="7 8" key="1">
    <citation type="submission" date="2016-11" db="EMBL/GenBank/DDBJ databases">
        <title>The macronuclear genome of Stentor coeruleus: a giant cell with tiny introns.</title>
        <authorList>
            <person name="Slabodnick M."/>
            <person name="Ruby J.G."/>
            <person name="Reiff S.B."/>
            <person name="Swart E.C."/>
            <person name="Gosai S."/>
            <person name="Prabakaran S."/>
            <person name="Witkowska E."/>
            <person name="Larue G.E."/>
            <person name="Fisher S."/>
            <person name="Freeman R.M."/>
            <person name="Gunawardena J."/>
            <person name="Chu W."/>
            <person name="Stover N.A."/>
            <person name="Gregory B.D."/>
            <person name="Nowacki M."/>
            <person name="Derisi J."/>
            <person name="Roy S.W."/>
            <person name="Marshall W.F."/>
            <person name="Sood P."/>
        </authorList>
    </citation>
    <scope>NUCLEOTIDE SEQUENCE [LARGE SCALE GENOMIC DNA]</scope>
    <source>
        <strain evidence="7">WM001</strain>
    </source>
</reference>
<keyword evidence="2" id="KW-0963">Cytoplasm</keyword>
<evidence type="ECO:0000313" key="8">
    <source>
        <dbReference type="Proteomes" id="UP000187209"/>
    </source>
</evidence>
<dbReference type="SMART" id="SM00320">
    <property type="entry name" value="WD40"/>
    <property type="match status" value="6"/>
</dbReference>
<protein>
    <submittedName>
        <fullName evidence="7">Uncharacterized protein</fullName>
    </submittedName>
</protein>
<evidence type="ECO:0000256" key="5">
    <source>
        <dbReference type="PROSITE-ProRule" id="PRU00221"/>
    </source>
</evidence>
<feature type="region of interest" description="Disordered" evidence="6">
    <location>
        <begin position="100"/>
        <end position="158"/>
    </location>
</feature>
<dbReference type="InterPro" id="IPR050687">
    <property type="entry name" value="Dynein_IC"/>
</dbReference>
<dbReference type="OrthoDB" id="4189at2759"/>
<dbReference type="GO" id="GO:0005868">
    <property type="term" value="C:cytoplasmic dynein complex"/>
    <property type="evidence" value="ECO:0007669"/>
    <property type="project" value="TreeGrafter"/>
</dbReference>
<dbReference type="SUPFAM" id="SSF50978">
    <property type="entry name" value="WD40 repeat-like"/>
    <property type="match status" value="1"/>
</dbReference>
<dbReference type="InterPro" id="IPR015943">
    <property type="entry name" value="WD40/YVTN_repeat-like_dom_sf"/>
</dbReference>
<organism evidence="7 8">
    <name type="scientific">Stentor coeruleus</name>
    <dbReference type="NCBI Taxonomy" id="5963"/>
    <lineage>
        <taxon>Eukaryota</taxon>
        <taxon>Sar</taxon>
        <taxon>Alveolata</taxon>
        <taxon>Ciliophora</taxon>
        <taxon>Postciliodesmatophora</taxon>
        <taxon>Heterotrichea</taxon>
        <taxon>Heterotrichida</taxon>
        <taxon>Stentoridae</taxon>
        <taxon>Stentor</taxon>
    </lineage>
</organism>
<keyword evidence="3 5" id="KW-0853">WD repeat</keyword>
<feature type="compositionally biased region" description="Basic and acidic residues" evidence="6">
    <location>
        <begin position="11"/>
        <end position="29"/>
    </location>
</feature>
<dbReference type="PANTHER" id="PTHR12442:SF22">
    <property type="entry name" value="CYTOPLASMIC DYNEIN 1 INTERMEDIATE CHAIN-RELATED"/>
    <property type="match status" value="1"/>
</dbReference>
<keyword evidence="8" id="KW-1185">Reference proteome</keyword>
<comment type="subcellular location">
    <subcellularLocation>
        <location evidence="1">Cytoplasm</location>
    </subcellularLocation>
</comment>
<dbReference type="InterPro" id="IPR001680">
    <property type="entry name" value="WD40_rpt"/>
</dbReference>
<dbReference type="Gene3D" id="2.130.10.10">
    <property type="entry name" value="YVTN repeat-like/Quinoprotein amine dehydrogenase"/>
    <property type="match status" value="2"/>
</dbReference>
<dbReference type="PROSITE" id="PS50082">
    <property type="entry name" value="WD_REPEATS_2"/>
    <property type="match status" value="1"/>
</dbReference>
<dbReference type="GO" id="GO:0010970">
    <property type="term" value="P:transport along microtubule"/>
    <property type="evidence" value="ECO:0007669"/>
    <property type="project" value="TreeGrafter"/>
</dbReference>
<sequence>MSGLQGSIAASKEEKKKRLLELQEKKRLAEQQAAKKVSETKAPRPSRPAETSINDIMRGVMTNNEAKPPPAPVITAAIVEEPAYKPVLGFSSVLAQISLKGRQKRTTKEDEAQADLPKEPKQKPGDQIARMVSKKHQAPDAKEKSKENQEEEGEDLTEKILRSSEIHEFLEKSSRIVERALGQEDPTLYTPATGDLKNIMTLYSSEYSYDKCVSSLQWSPRFNELLLTSYLSVSRSMSSELRGLICLWSLTLKNRPEYVLRCQSSVTSTTFNKFDHNLVIAGSYSGQIVVWDLRTKSHPIQRTPLMAESHTHPVYCVSIIGSQHANNIVSASNDGKVCVWSLNMFSNPTSSFELKGRVKDVGCTCMAFPDNETNLFYVGAEDGSIFQTQLHGNRLLDNNTEAFESHYGPITGLDIHPVGENIFTDLTGNLLLSSSVDWSVKLWNPKTSKNPIFSFDIYDDYIFDTKWNPVHPAVFAVAEGTGIVDLWNLNKDVEMPISRLKSSKEAINKIAWGSDGDMLATGNCNGEVKVFKVPQEFYEPTPEDWSVLENLISPN</sequence>
<evidence type="ECO:0000256" key="4">
    <source>
        <dbReference type="ARBA" id="ARBA00022737"/>
    </source>
</evidence>
<dbReference type="AlphaFoldDB" id="A0A1R2C705"/>
<keyword evidence="4" id="KW-0677">Repeat</keyword>
<comment type="caution">
    <text evidence="7">The sequence shown here is derived from an EMBL/GenBank/DDBJ whole genome shotgun (WGS) entry which is preliminary data.</text>
</comment>
<dbReference type="GO" id="GO:0005737">
    <property type="term" value="C:cytoplasm"/>
    <property type="evidence" value="ECO:0007669"/>
    <property type="project" value="UniProtKB-SubCell"/>
</dbReference>
<dbReference type="Pfam" id="PF00400">
    <property type="entry name" value="WD40"/>
    <property type="match status" value="4"/>
</dbReference>
<dbReference type="GO" id="GO:0045504">
    <property type="term" value="F:dynein heavy chain binding"/>
    <property type="evidence" value="ECO:0007669"/>
    <property type="project" value="TreeGrafter"/>
</dbReference>
<evidence type="ECO:0000256" key="2">
    <source>
        <dbReference type="ARBA" id="ARBA00022490"/>
    </source>
</evidence>
<accession>A0A1R2C705</accession>
<dbReference type="Proteomes" id="UP000187209">
    <property type="component" value="Unassembled WGS sequence"/>
</dbReference>
<dbReference type="PANTHER" id="PTHR12442">
    <property type="entry name" value="DYNEIN INTERMEDIATE CHAIN"/>
    <property type="match status" value="1"/>
</dbReference>
<feature type="repeat" description="WD" evidence="5">
    <location>
        <begin position="307"/>
        <end position="343"/>
    </location>
</feature>
<dbReference type="EMBL" id="MPUH01000258">
    <property type="protein sequence ID" value="OMJ84798.1"/>
    <property type="molecule type" value="Genomic_DNA"/>
</dbReference>
<feature type="compositionally biased region" description="Basic and acidic residues" evidence="6">
    <location>
        <begin position="137"/>
        <end position="148"/>
    </location>
</feature>
<gene>
    <name evidence="7" type="ORF">SteCoe_14054</name>
</gene>
<proteinExistence type="predicted"/>
<dbReference type="GO" id="GO:0045503">
    <property type="term" value="F:dynein light chain binding"/>
    <property type="evidence" value="ECO:0007669"/>
    <property type="project" value="TreeGrafter"/>
</dbReference>
<feature type="region of interest" description="Disordered" evidence="6">
    <location>
        <begin position="1"/>
        <end position="70"/>
    </location>
</feature>
<dbReference type="InterPro" id="IPR036322">
    <property type="entry name" value="WD40_repeat_dom_sf"/>
</dbReference>
<name>A0A1R2C705_9CILI</name>
<evidence type="ECO:0000256" key="3">
    <source>
        <dbReference type="ARBA" id="ARBA00022574"/>
    </source>
</evidence>
<evidence type="ECO:0000313" key="7">
    <source>
        <dbReference type="EMBL" id="OMJ84798.1"/>
    </source>
</evidence>
<evidence type="ECO:0000256" key="1">
    <source>
        <dbReference type="ARBA" id="ARBA00004496"/>
    </source>
</evidence>
<feature type="compositionally biased region" description="Basic and acidic residues" evidence="6">
    <location>
        <begin position="106"/>
        <end position="124"/>
    </location>
</feature>
<evidence type="ECO:0000256" key="6">
    <source>
        <dbReference type="SAM" id="MobiDB-lite"/>
    </source>
</evidence>